<dbReference type="EMBL" id="CADCWL010000250">
    <property type="protein sequence ID" value="CAA9585380.1"/>
    <property type="molecule type" value="Genomic_DNA"/>
</dbReference>
<protein>
    <submittedName>
        <fullName evidence="2">Uncharacterized protein</fullName>
    </submittedName>
</protein>
<gene>
    <name evidence="2" type="ORF">AVDCRST_MAG19-4558</name>
</gene>
<proteinExistence type="predicted"/>
<evidence type="ECO:0000313" key="2">
    <source>
        <dbReference type="EMBL" id="CAA9585380.1"/>
    </source>
</evidence>
<feature type="region of interest" description="Disordered" evidence="1">
    <location>
        <begin position="31"/>
        <end position="91"/>
    </location>
</feature>
<accession>A0A6J4VSA4</accession>
<sequence length="91" mass="9654">MRTVWSETLRTAATAIGIEELCPKVVRQHGSAPIGPCASGTRRYPGSVGDGRTPPAGVRSVRGGGPVLRRNASRRDRSGFASALRRALAER</sequence>
<reference evidence="2" key="1">
    <citation type="submission" date="2020-02" db="EMBL/GenBank/DDBJ databases">
        <authorList>
            <person name="Meier V. D."/>
        </authorList>
    </citation>
    <scope>NUCLEOTIDE SEQUENCE</scope>
    <source>
        <strain evidence="2">AVDCRST_MAG19</strain>
    </source>
</reference>
<organism evidence="2">
    <name type="scientific">uncultured Thermomicrobiales bacterium</name>
    <dbReference type="NCBI Taxonomy" id="1645740"/>
    <lineage>
        <taxon>Bacteria</taxon>
        <taxon>Pseudomonadati</taxon>
        <taxon>Thermomicrobiota</taxon>
        <taxon>Thermomicrobia</taxon>
        <taxon>Thermomicrobiales</taxon>
        <taxon>environmental samples</taxon>
    </lineage>
</organism>
<dbReference type="AlphaFoldDB" id="A0A6J4VSA4"/>
<evidence type="ECO:0000256" key="1">
    <source>
        <dbReference type="SAM" id="MobiDB-lite"/>
    </source>
</evidence>
<name>A0A6J4VSA4_9BACT</name>